<organism evidence="2 3">
    <name type="scientific">Ridgeia piscesae</name>
    <name type="common">Tubeworm</name>
    <dbReference type="NCBI Taxonomy" id="27915"/>
    <lineage>
        <taxon>Eukaryota</taxon>
        <taxon>Metazoa</taxon>
        <taxon>Spiralia</taxon>
        <taxon>Lophotrochozoa</taxon>
        <taxon>Annelida</taxon>
        <taxon>Polychaeta</taxon>
        <taxon>Sedentaria</taxon>
        <taxon>Canalipalpata</taxon>
        <taxon>Sabellida</taxon>
        <taxon>Siboglinidae</taxon>
        <taxon>Ridgeia</taxon>
    </lineage>
</organism>
<evidence type="ECO:0008006" key="4">
    <source>
        <dbReference type="Google" id="ProtNLM"/>
    </source>
</evidence>
<protein>
    <recommendedName>
        <fullName evidence="4">Exonuclease V</fullName>
    </recommendedName>
</protein>
<gene>
    <name evidence="2" type="ORF">NP493_98g06033</name>
</gene>
<dbReference type="GO" id="GO:0045145">
    <property type="term" value="F:single-stranded DNA 5'-3' DNA exonuclease activity"/>
    <property type="evidence" value="ECO:0007669"/>
    <property type="project" value="InterPro"/>
</dbReference>
<reference evidence="2" key="1">
    <citation type="journal article" date="2023" name="Mol. Biol. Evol.">
        <title>Third-Generation Sequencing Reveals the Adaptive Role of the Epigenome in Three Deep-Sea Polychaetes.</title>
        <authorList>
            <person name="Perez M."/>
            <person name="Aroh O."/>
            <person name="Sun Y."/>
            <person name="Lan Y."/>
            <person name="Juniper S.K."/>
            <person name="Young C.R."/>
            <person name="Angers B."/>
            <person name="Qian P.Y."/>
        </authorList>
    </citation>
    <scope>NUCLEOTIDE SEQUENCE</scope>
    <source>
        <strain evidence="2">R07B-5</strain>
    </source>
</reference>
<dbReference type="GO" id="GO:0036297">
    <property type="term" value="P:interstrand cross-link repair"/>
    <property type="evidence" value="ECO:0007669"/>
    <property type="project" value="TreeGrafter"/>
</dbReference>
<comment type="caution">
    <text evidence="2">The sequence shown here is derived from an EMBL/GenBank/DDBJ whole genome shotgun (WGS) entry which is preliminary data.</text>
</comment>
<sequence length="354" mass="39863">MHNCTVYYSIFTTKFIVQNTNYFPGDAKDGVPINGLVSHSQTPAADTDNTRQNTVPLFRFRHGLLWVTDLVSQTWCEQKMVLQFTQPVSYEEDPVMTAGTSIHLARELAVQDSVMLAITSKEDSFGVKVLNIVTAILSFLSGRSVAREIPIFGAPFDSGIFVSGIIDELRCDPDTFDIDLVELKTRSTKSLPSKAQREANRLQVSLYRKLWDDLVAGRTTKDVIKKHIAMKFEKEFGADLLAHISASGLGCRNLDELLDELSTKAASMVLVRRSAVEYCHQADASTIALTDVEYDERWLQTRLLHAAHYWLGEREAVGVAIEEAWKCGRCEFSDVCEWRRRRADECARANCLRS</sequence>
<name>A0AAD9P808_RIDPI</name>
<dbReference type="PANTHER" id="PTHR14464:SF4">
    <property type="entry name" value="EXONUCLEASE V"/>
    <property type="match status" value="1"/>
</dbReference>
<comment type="similarity">
    <text evidence="1">Belongs to the EXO5 family.</text>
</comment>
<evidence type="ECO:0000256" key="1">
    <source>
        <dbReference type="ARBA" id="ARBA00009797"/>
    </source>
</evidence>
<dbReference type="InterPro" id="IPR019190">
    <property type="entry name" value="EXOV"/>
</dbReference>
<evidence type="ECO:0000313" key="2">
    <source>
        <dbReference type="EMBL" id="KAK2189765.1"/>
    </source>
</evidence>
<dbReference type="GO" id="GO:0005634">
    <property type="term" value="C:nucleus"/>
    <property type="evidence" value="ECO:0007669"/>
    <property type="project" value="TreeGrafter"/>
</dbReference>
<dbReference type="Pfam" id="PF09810">
    <property type="entry name" value="Exo5"/>
    <property type="match status" value="3"/>
</dbReference>
<dbReference type="Proteomes" id="UP001209878">
    <property type="component" value="Unassembled WGS sequence"/>
</dbReference>
<dbReference type="InterPro" id="IPR011604">
    <property type="entry name" value="PDDEXK-like_dom_sf"/>
</dbReference>
<dbReference type="PANTHER" id="PTHR14464">
    <property type="entry name" value="EXONUCLEASE V"/>
    <property type="match status" value="1"/>
</dbReference>
<keyword evidence="3" id="KW-1185">Reference proteome</keyword>
<dbReference type="AlphaFoldDB" id="A0AAD9P808"/>
<accession>A0AAD9P808</accession>
<dbReference type="Gene3D" id="3.90.320.10">
    <property type="match status" value="1"/>
</dbReference>
<dbReference type="EMBL" id="JAODUO010000098">
    <property type="protein sequence ID" value="KAK2189765.1"/>
    <property type="molecule type" value="Genomic_DNA"/>
</dbReference>
<proteinExistence type="inferred from homology"/>
<evidence type="ECO:0000313" key="3">
    <source>
        <dbReference type="Proteomes" id="UP001209878"/>
    </source>
</evidence>